<name>A0A831YAM7_9AQUI</name>
<dbReference type="PANTHER" id="PTHR43707:SF1">
    <property type="entry name" value="HISTIDINE--TRNA LIGASE, MITOCHONDRIAL-RELATED"/>
    <property type="match status" value="1"/>
</dbReference>
<accession>A0A831YAM7</accession>
<dbReference type="PANTHER" id="PTHR43707">
    <property type="entry name" value="HISTIDYL-TRNA SYNTHETASE"/>
    <property type="match status" value="1"/>
</dbReference>
<comment type="caution">
    <text evidence="2">The sequence shown here is derived from an EMBL/GenBank/DDBJ whole genome shotgun (WGS) entry which is preliminary data.</text>
</comment>
<dbReference type="EMBL" id="DSFC01000097">
    <property type="protein sequence ID" value="HEV09100.1"/>
    <property type="molecule type" value="Genomic_DNA"/>
</dbReference>
<keyword evidence="2" id="KW-0808">Transferase</keyword>
<dbReference type="GO" id="GO:0006427">
    <property type="term" value="P:histidyl-tRNA aminoacylation"/>
    <property type="evidence" value="ECO:0007669"/>
    <property type="project" value="TreeGrafter"/>
</dbReference>
<protein>
    <submittedName>
        <fullName evidence="2">ATP phosphoribosyltransferase regulatory subunit</fullName>
    </submittedName>
</protein>
<dbReference type="GO" id="GO:0005737">
    <property type="term" value="C:cytoplasm"/>
    <property type="evidence" value="ECO:0007669"/>
    <property type="project" value="InterPro"/>
</dbReference>
<dbReference type="GO" id="GO:0016757">
    <property type="term" value="F:glycosyltransferase activity"/>
    <property type="evidence" value="ECO:0007669"/>
    <property type="project" value="UniProtKB-KW"/>
</dbReference>
<feature type="non-terminal residue" evidence="2">
    <location>
        <position position="1"/>
    </location>
</feature>
<dbReference type="InterPro" id="IPR041715">
    <property type="entry name" value="HisRS-like_core"/>
</dbReference>
<keyword evidence="2" id="KW-0328">Glycosyltransferase</keyword>
<dbReference type="InterPro" id="IPR045864">
    <property type="entry name" value="aa-tRNA-synth_II/BPL/LPL"/>
</dbReference>
<dbReference type="GO" id="GO:0004821">
    <property type="term" value="F:histidine-tRNA ligase activity"/>
    <property type="evidence" value="ECO:0007669"/>
    <property type="project" value="TreeGrafter"/>
</dbReference>
<gene>
    <name evidence="2" type="ORF">ENO34_01720</name>
</gene>
<sequence>FVENFNVDENLKTFVVSLPTLNGDYERLISIIEKIRNYPDLQSTLNELVLVYSILKEYNLHHQIFFDLSEPREFDYYTGIVFEIFIKDYPKPVGYGGRYDKLLNHYNGDYPATGFAFDTLHLLEYMQKKDSNIESSKDYYIIDTTEDKVLAYQIAKKLREKGFSVARDIVKREPDKSIDFAFKNGFKNVILITLERDQKKVYIYNEKKERIEFDTLDVFE</sequence>
<dbReference type="Proteomes" id="UP000885621">
    <property type="component" value="Unassembled WGS sequence"/>
</dbReference>
<reference evidence="2" key="1">
    <citation type="journal article" date="2020" name="mSystems">
        <title>Genome- and Community-Level Interaction Insights into Carbon Utilization and Element Cycling Functions of Hydrothermarchaeota in Hydrothermal Sediment.</title>
        <authorList>
            <person name="Zhou Z."/>
            <person name="Liu Y."/>
            <person name="Xu W."/>
            <person name="Pan J."/>
            <person name="Luo Z.H."/>
            <person name="Li M."/>
        </authorList>
    </citation>
    <scope>NUCLEOTIDE SEQUENCE [LARGE SCALE GENOMIC DNA]</scope>
    <source>
        <strain evidence="2">SpSt-1257</strain>
    </source>
</reference>
<feature type="domain" description="Class II Histidinyl-tRNA synthetase (HisRS)-like catalytic core" evidence="1">
    <location>
        <begin position="4"/>
        <end position="119"/>
    </location>
</feature>
<proteinExistence type="predicted"/>
<organism evidence="2">
    <name type="scientific">Sulfurihydrogenibium azorense</name>
    <dbReference type="NCBI Taxonomy" id="309806"/>
    <lineage>
        <taxon>Bacteria</taxon>
        <taxon>Pseudomonadati</taxon>
        <taxon>Aquificota</taxon>
        <taxon>Aquificia</taxon>
        <taxon>Aquificales</taxon>
        <taxon>Hydrogenothermaceae</taxon>
        <taxon>Sulfurihydrogenibium</taxon>
    </lineage>
</organism>
<dbReference type="Pfam" id="PF13393">
    <property type="entry name" value="tRNA-synt_His"/>
    <property type="match status" value="1"/>
</dbReference>
<dbReference type="AlphaFoldDB" id="A0A831YAM7"/>
<evidence type="ECO:0000313" key="2">
    <source>
        <dbReference type="EMBL" id="HEV09100.1"/>
    </source>
</evidence>
<dbReference type="InterPro" id="IPR004516">
    <property type="entry name" value="HisRS/HisZ"/>
</dbReference>
<evidence type="ECO:0000259" key="1">
    <source>
        <dbReference type="Pfam" id="PF13393"/>
    </source>
</evidence>
<dbReference type="Gene3D" id="3.30.930.10">
    <property type="entry name" value="Bira Bifunctional Protein, Domain 2"/>
    <property type="match status" value="1"/>
</dbReference>
<dbReference type="SUPFAM" id="SSF55681">
    <property type="entry name" value="Class II aaRS and biotin synthetases"/>
    <property type="match status" value="1"/>
</dbReference>